<dbReference type="Pfam" id="PF07501">
    <property type="entry name" value="G5"/>
    <property type="match status" value="1"/>
</dbReference>
<dbReference type="Gene3D" id="2.20.230.10">
    <property type="entry name" value="Resuscitation-promoting factor rpfb"/>
    <property type="match status" value="1"/>
</dbReference>
<dbReference type="PROSITE" id="PS51109">
    <property type="entry name" value="G5"/>
    <property type="match status" value="1"/>
</dbReference>
<sequence length="399" mass="43807">MWYTRRRGYVRRTEEVGAIPLKETHVQRSSSKSFQWRWKHDNLRLIILSLTISLAMTFMFLVLLKGTSEKSVSLVLNGQEKIVSTSHSSLQQLLEEQAIAVGPHDEMSTPLGAALQEGDRIVIDQAVPVTILADGKTLQVKTTKKTVEAAIGESHIDVREQDKIFPSSETKLKANMTIRVMRIDKHQMKTTHDIPFTVVRKEDATLEKGQLKMVKSGQNGQLVKTFEKVYQDGKLVTKTLLAKSMEKQAVSKVVAVGTKEKPKPKPAVLTAASSSPTAAQTKSGLNLKAKKVLTNVTLTAYTAGFASTGKSKGDPGYGITASGAKVSEGRTIAVDPDVIPLGWWVYIEGIGFRRAEDTGGAINGKKIDVFYESESYVKKFGKKRGFTVYVLGPTKPKLS</sequence>
<dbReference type="AlphaFoldDB" id="A0A6H2GS06"/>
<accession>A0A6H2GS06</accession>
<dbReference type="Pfam" id="PF06725">
    <property type="entry name" value="3D"/>
    <property type="match status" value="1"/>
</dbReference>
<reference evidence="4 5" key="1">
    <citation type="submission" date="2020-04" db="EMBL/GenBank/DDBJ databases">
        <title>Novel Paenibacillus strain UniB2 isolated from commercial digestive syrup.</title>
        <authorList>
            <person name="Thorat V."/>
            <person name="Kirdat K."/>
            <person name="Tiwarekar B."/>
            <person name="Yadav A."/>
        </authorList>
    </citation>
    <scope>NUCLEOTIDE SEQUENCE [LARGE SCALE GENOMIC DNA]</scope>
    <source>
        <strain evidence="4 5">UniB2</strain>
    </source>
</reference>
<keyword evidence="2" id="KW-0472">Membrane</keyword>
<evidence type="ECO:0000256" key="2">
    <source>
        <dbReference type="SAM" id="Phobius"/>
    </source>
</evidence>
<evidence type="ECO:0000259" key="3">
    <source>
        <dbReference type="PROSITE" id="PS51109"/>
    </source>
</evidence>
<dbReference type="Pfam" id="PF03990">
    <property type="entry name" value="DUF348"/>
    <property type="match status" value="2"/>
</dbReference>
<dbReference type="InterPro" id="IPR051933">
    <property type="entry name" value="Resuscitation_pf_RpfB"/>
</dbReference>
<dbReference type="KEGG" id="palr:HGI30_00140"/>
<keyword evidence="2" id="KW-1133">Transmembrane helix</keyword>
<gene>
    <name evidence="4" type="ORF">HGI30_00140</name>
</gene>
<organism evidence="4 5">
    <name type="scientific">Paenibacillus albicereus</name>
    <dbReference type="NCBI Taxonomy" id="2726185"/>
    <lineage>
        <taxon>Bacteria</taxon>
        <taxon>Bacillati</taxon>
        <taxon>Bacillota</taxon>
        <taxon>Bacilli</taxon>
        <taxon>Bacillales</taxon>
        <taxon>Paenibacillaceae</taxon>
        <taxon>Paenibacillus</taxon>
    </lineage>
</organism>
<dbReference type="InterPro" id="IPR011098">
    <property type="entry name" value="G5_dom"/>
</dbReference>
<feature type="domain" description="G5" evidence="3">
    <location>
        <begin position="180"/>
        <end position="260"/>
    </location>
</feature>
<dbReference type="PANTHER" id="PTHR39160:SF4">
    <property type="entry name" value="RESUSCITATION-PROMOTING FACTOR RPFB"/>
    <property type="match status" value="1"/>
</dbReference>
<keyword evidence="1" id="KW-0732">Signal</keyword>
<dbReference type="InterPro" id="IPR036908">
    <property type="entry name" value="RlpA-like_sf"/>
</dbReference>
<name>A0A6H2GS06_9BACL</name>
<dbReference type="InterPro" id="IPR059180">
    <property type="entry name" value="3D_YorM"/>
</dbReference>
<dbReference type="GO" id="GO:0004553">
    <property type="term" value="F:hydrolase activity, hydrolyzing O-glycosyl compounds"/>
    <property type="evidence" value="ECO:0007669"/>
    <property type="project" value="InterPro"/>
</dbReference>
<protein>
    <submittedName>
        <fullName evidence="4">DUF348 domain-containing protein</fullName>
    </submittedName>
</protein>
<dbReference type="SUPFAM" id="SSF50685">
    <property type="entry name" value="Barwin-like endoglucanases"/>
    <property type="match status" value="1"/>
</dbReference>
<keyword evidence="5" id="KW-1185">Reference proteome</keyword>
<dbReference type="GO" id="GO:0009254">
    <property type="term" value="P:peptidoglycan turnover"/>
    <property type="evidence" value="ECO:0007669"/>
    <property type="project" value="InterPro"/>
</dbReference>
<dbReference type="GO" id="GO:0019867">
    <property type="term" value="C:outer membrane"/>
    <property type="evidence" value="ECO:0007669"/>
    <property type="project" value="InterPro"/>
</dbReference>
<dbReference type="InterPro" id="IPR010611">
    <property type="entry name" value="3D_dom"/>
</dbReference>
<dbReference type="PANTHER" id="PTHR39160">
    <property type="entry name" value="CELL WALL-BINDING PROTEIN YOCH"/>
    <property type="match status" value="1"/>
</dbReference>
<dbReference type="InterPro" id="IPR007137">
    <property type="entry name" value="DUF348"/>
</dbReference>
<proteinExistence type="predicted"/>
<feature type="transmembrane region" description="Helical" evidence="2">
    <location>
        <begin position="45"/>
        <end position="64"/>
    </location>
</feature>
<evidence type="ECO:0000313" key="5">
    <source>
        <dbReference type="Proteomes" id="UP000502136"/>
    </source>
</evidence>
<evidence type="ECO:0000256" key="1">
    <source>
        <dbReference type="ARBA" id="ARBA00022729"/>
    </source>
</evidence>
<dbReference type="SMART" id="SM01208">
    <property type="entry name" value="G5"/>
    <property type="match status" value="1"/>
</dbReference>
<keyword evidence="2" id="KW-0812">Transmembrane</keyword>
<evidence type="ECO:0000313" key="4">
    <source>
        <dbReference type="EMBL" id="QJC50175.1"/>
    </source>
</evidence>
<dbReference type="Proteomes" id="UP000502136">
    <property type="component" value="Chromosome"/>
</dbReference>
<dbReference type="EMBL" id="CP051428">
    <property type="protein sequence ID" value="QJC50175.1"/>
    <property type="molecule type" value="Genomic_DNA"/>
</dbReference>
<dbReference type="CDD" id="cd14667">
    <property type="entry name" value="3D_containing_proteins"/>
    <property type="match status" value="1"/>
</dbReference>